<feature type="transmembrane region" description="Helical" evidence="2">
    <location>
        <begin position="33"/>
        <end position="58"/>
    </location>
</feature>
<name>A0A6A3GJY1_9STRA</name>
<dbReference type="Proteomes" id="UP000429607">
    <property type="component" value="Unassembled WGS sequence"/>
</dbReference>
<evidence type="ECO:0000256" key="2">
    <source>
        <dbReference type="SAM" id="Phobius"/>
    </source>
</evidence>
<keyword evidence="2" id="KW-0812">Transmembrane</keyword>
<reference evidence="3 4" key="1">
    <citation type="submission" date="2018-09" db="EMBL/GenBank/DDBJ databases">
        <title>Genomic investigation of the strawberry pathogen Phytophthora fragariae indicates pathogenicity is determined by transcriptional variation in three key races.</title>
        <authorList>
            <person name="Adams T.M."/>
            <person name="Armitage A.D."/>
            <person name="Sobczyk M.K."/>
            <person name="Bates H.J."/>
            <person name="Dunwell J.M."/>
            <person name="Nellist C.F."/>
            <person name="Harrison R.J."/>
        </authorList>
    </citation>
    <scope>NUCLEOTIDE SEQUENCE [LARGE SCALE GENOMIC DNA]</scope>
    <source>
        <strain evidence="3 4">SCRP249</strain>
    </source>
</reference>
<keyword evidence="2" id="KW-1133">Transmembrane helix</keyword>
<organism evidence="3 4">
    <name type="scientific">Phytophthora rubi</name>
    <dbReference type="NCBI Taxonomy" id="129364"/>
    <lineage>
        <taxon>Eukaryota</taxon>
        <taxon>Sar</taxon>
        <taxon>Stramenopiles</taxon>
        <taxon>Oomycota</taxon>
        <taxon>Peronosporomycetes</taxon>
        <taxon>Peronosporales</taxon>
        <taxon>Peronosporaceae</taxon>
        <taxon>Phytophthora</taxon>
    </lineage>
</organism>
<evidence type="ECO:0000313" key="4">
    <source>
        <dbReference type="Proteomes" id="UP000429607"/>
    </source>
</evidence>
<sequence>MSSTAVLQQKSANTRQREPILTLELSPALYNTAWFFIVLLHAACGTFLICVAMTYWYLITDTVPFYVAIWSLKGTEYYRFYGVMFGIVGAMHSVRVLDLIVMSIRGRQLKLRSETSVIRTLMSNSMISKRLSLSTKNEAKASLSALQPNQRLASLLARSMAQMWKRVFSRQGFFGVESEHFSTVSTLQGILVVSSQTYQSYRASNLLPRSELNVVMVALLVTNCWTTAIIQISLRKSPELGRVFTFRYDAMIGIGMVTIVPLLIFLPCIQGFDPQYKYFKNQNFIYDPLTLVTLVLENRLIFAAGLLDFTTKLIPHLSIMLSLVTVSELLGRGDVKVIPGAGGPSIHSMAVKPKARSSTMGNPTSTDTQRSNVLRATRCSAAGP</sequence>
<evidence type="ECO:0000256" key="1">
    <source>
        <dbReference type="SAM" id="MobiDB-lite"/>
    </source>
</evidence>
<protein>
    <submittedName>
        <fullName evidence="3">Uncharacterized protein</fullName>
    </submittedName>
</protein>
<feature type="transmembrane region" description="Helical" evidence="2">
    <location>
        <begin position="212"/>
        <end position="232"/>
    </location>
</feature>
<feature type="compositionally biased region" description="Polar residues" evidence="1">
    <location>
        <begin position="356"/>
        <end position="374"/>
    </location>
</feature>
<evidence type="ECO:0000313" key="3">
    <source>
        <dbReference type="EMBL" id="KAE8958735.1"/>
    </source>
</evidence>
<feature type="region of interest" description="Disordered" evidence="1">
    <location>
        <begin position="352"/>
        <end position="384"/>
    </location>
</feature>
<feature type="transmembrane region" description="Helical" evidence="2">
    <location>
        <begin position="78"/>
        <end position="102"/>
    </location>
</feature>
<comment type="caution">
    <text evidence="3">The sequence shown here is derived from an EMBL/GenBank/DDBJ whole genome shotgun (WGS) entry which is preliminary data.</text>
</comment>
<gene>
    <name evidence="3" type="ORF">PR001_g30959</name>
</gene>
<keyword evidence="2" id="KW-0472">Membrane</keyword>
<feature type="transmembrane region" description="Helical" evidence="2">
    <location>
        <begin position="252"/>
        <end position="272"/>
    </location>
</feature>
<proteinExistence type="predicted"/>
<dbReference type="EMBL" id="QXFV01007464">
    <property type="protein sequence ID" value="KAE8958735.1"/>
    <property type="molecule type" value="Genomic_DNA"/>
</dbReference>
<dbReference type="AlphaFoldDB" id="A0A6A3GJY1"/>
<accession>A0A6A3GJY1</accession>